<proteinExistence type="predicted"/>
<dbReference type="Proteomes" id="UP000821845">
    <property type="component" value="Chromosome 8"/>
</dbReference>
<comment type="caution">
    <text evidence="1">The sequence shown here is derived from an EMBL/GenBank/DDBJ whole genome shotgun (WGS) entry which is preliminary data.</text>
</comment>
<gene>
    <name evidence="1" type="ORF">HPB50_001969</name>
</gene>
<protein>
    <submittedName>
        <fullName evidence="1">Uncharacterized protein</fullName>
    </submittedName>
</protein>
<evidence type="ECO:0000313" key="2">
    <source>
        <dbReference type="Proteomes" id="UP000821845"/>
    </source>
</evidence>
<reference evidence="1" key="1">
    <citation type="submission" date="2020-05" db="EMBL/GenBank/DDBJ databases">
        <title>Large-scale comparative analyses of tick genomes elucidate their genetic diversity and vector capacities.</title>
        <authorList>
            <person name="Jia N."/>
            <person name="Wang J."/>
            <person name="Shi W."/>
            <person name="Du L."/>
            <person name="Sun Y."/>
            <person name="Zhan W."/>
            <person name="Jiang J."/>
            <person name="Wang Q."/>
            <person name="Zhang B."/>
            <person name="Ji P."/>
            <person name="Sakyi L.B."/>
            <person name="Cui X."/>
            <person name="Yuan T."/>
            <person name="Jiang B."/>
            <person name="Yang W."/>
            <person name="Lam T.T.-Y."/>
            <person name="Chang Q."/>
            <person name="Ding S."/>
            <person name="Wang X."/>
            <person name="Zhu J."/>
            <person name="Ruan X."/>
            <person name="Zhao L."/>
            <person name="Wei J."/>
            <person name="Que T."/>
            <person name="Du C."/>
            <person name="Cheng J."/>
            <person name="Dai P."/>
            <person name="Han X."/>
            <person name="Huang E."/>
            <person name="Gao Y."/>
            <person name="Liu J."/>
            <person name="Shao H."/>
            <person name="Ye R."/>
            <person name="Li L."/>
            <person name="Wei W."/>
            <person name="Wang X."/>
            <person name="Wang C."/>
            <person name="Yang T."/>
            <person name="Huo Q."/>
            <person name="Li W."/>
            <person name="Guo W."/>
            <person name="Chen H."/>
            <person name="Zhou L."/>
            <person name="Ni X."/>
            <person name="Tian J."/>
            <person name="Zhou Y."/>
            <person name="Sheng Y."/>
            <person name="Liu T."/>
            <person name="Pan Y."/>
            <person name="Xia L."/>
            <person name="Li J."/>
            <person name="Zhao F."/>
            <person name="Cao W."/>
        </authorList>
    </citation>
    <scope>NUCLEOTIDE SEQUENCE</scope>
    <source>
        <strain evidence="1">Hyas-2018</strain>
    </source>
</reference>
<dbReference type="EMBL" id="CM023488">
    <property type="protein sequence ID" value="KAH6923507.1"/>
    <property type="molecule type" value="Genomic_DNA"/>
</dbReference>
<keyword evidence="2" id="KW-1185">Reference proteome</keyword>
<name>A0ACB7RKS1_HYAAI</name>
<organism evidence="1 2">
    <name type="scientific">Hyalomma asiaticum</name>
    <name type="common">Tick</name>
    <dbReference type="NCBI Taxonomy" id="266040"/>
    <lineage>
        <taxon>Eukaryota</taxon>
        <taxon>Metazoa</taxon>
        <taxon>Ecdysozoa</taxon>
        <taxon>Arthropoda</taxon>
        <taxon>Chelicerata</taxon>
        <taxon>Arachnida</taxon>
        <taxon>Acari</taxon>
        <taxon>Parasitiformes</taxon>
        <taxon>Ixodida</taxon>
        <taxon>Ixodoidea</taxon>
        <taxon>Ixodidae</taxon>
        <taxon>Hyalomminae</taxon>
        <taxon>Hyalomma</taxon>
    </lineage>
</organism>
<evidence type="ECO:0000313" key="1">
    <source>
        <dbReference type="EMBL" id="KAH6923507.1"/>
    </source>
</evidence>
<accession>A0ACB7RKS1</accession>
<sequence>MQLFRCDCRSSDGQASTRGVEHGDADDLAGRLRRIETYCEKYAGILQPDDSWDDASNKSTAVCRHGPRSLYIVDARRFAFCAVPKAATSSIKALILSAENVSAKVRDADGIFRAFRRRFRFLCPSAYVRDRVVANYTKVVIVRHPFERLVSAYLNKVRTTRPTVNGAKEIYKDGFRGSGPNGTFTFGEFVKIILNASVDSWDPHWAPYTTRCRPCTMRYDVIVKVETLQRDLRFLLLKIGLAGWAFPKKNAKTDSKDAGGDSKHYLAELTRQQMLQLHAIYMYDFEFFGYTLKDYTTPVL</sequence>